<gene>
    <name evidence="2" type="ORF">ANN_26820</name>
</gene>
<dbReference type="Proteomes" id="UP001148838">
    <property type="component" value="Unassembled WGS sequence"/>
</dbReference>
<accession>A0ABQ8RZA2</accession>
<proteinExistence type="predicted"/>
<evidence type="ECO:0000313" key="3">
    <source>
        <dbReference type="Proteomes" id="UP001148838"/>
    </source>
</evidence>
<keyword evidence="3" id="KW-1185">Reference proteome</keyword>
<evidence type="ECO:0000313" key="2">
    <source>
        <dbReference type="EMBL" id="KAJ4427021.1"/>
    </source>
</evidence>
<sequence>MFWANASGEHKMKLFCIGKAKYPRSFKGTEIKHFPVNYYHSKLAWMTRDILSSWFHSKFVPEVNAFLKSVGLPVKAVLFIDNAPSHPNETELKSHNGNIFAFFPPPNIASLLQPMDQGVIVTMKRHYRRELLSLLLAEEQTVTDFWKKVFNIKEAIYLAAKAWGMISNQNIIQSWRKLNNNAKELVGKNLTSDNEETDIQISSQSLCEMIGHNNKFGDVDEENMLILRCQDMN</sequence>
<dbReference type="PANTHER" id="PTHR19303:SF16">
    <property type="entry name" value="JERKY PROTEIN HOMOLOG-LIKE"/>
    <property type="match status" value="1"/>
</dbReference>
<name>A0ABQ8RZA2_PERAM</name>
<dbReference type="EMBL" id="JAJSOF020000039">
    <property type="protein sequence ID" value="KAJ4427021.1"/>
    <property type="molecule type" value="Genomic_DNA"/>
</dbReference>
<dbReference type="PANTHER" id="PTHR19303">
    <property type="entry name" value="TRANSPOSON"/>
    <property type="match status" value="1"/>
</dbReference>
<dbReference type="Pfam" id="PF03184">
    <property type="entry name" value="DDE_1"/>
    <property type="match status" value="1"/>
</dbReference>
<dbReference type="InterPro" id="IPR050863">
    <property type="entry name" value="CenT-Element_Derived"/>
</dbReference>
<comment type="caution">
    <text evidence="2">The sequence shown here is derived from an EMBL/GenBank/DDBJ whole genome shotgun (WGS) entry which is preliminary data.</text>
</comment>
<dbReference type="InterPro" id="IPR004875">
    <property type="entry name" value="DDE_SF_endonuclease_dom"/>
</dbReference>
<evidence type="ECO:0000259" key="1">
    <source>
        <dbReference type="Pfam" id="PF03184"/>
    </source>
</evidence>
<reference evidence="2 3" key="1">
    <citation type="journal article" date="2022" name="Allergy">
        <title>Genome assembly and annotation of Periplaneta americana reveal a comprehensive cockroach allergen profile.</title>
        <authorList>
            <person name="Wang L."/>
            <person name="Xiong Q."/>
            <person name="Saelim N."/>
            <person name="Wang L."/>
            <person name="Nong W."/>
            <person name="Wan A.T."/>
            <person name="Shi M."/>
            <person name="Liu X."/>
            <person name="Cao Q."/>
            <person name="Hui J.H.L."/>
            <person name="Sookrung N."/>
            <person name="Leung T.F."/>
            <person name="Tungtrongchitr A."/>
            <person name="Tsui S.K.W."/>
        </authorList>
    </citation>
    <scope>NUCLEOTIDE SEQUENCE [LARGE SCALE GENOMIC DNA]</scope>
    <source>
        <strain evidence="2">PWHHKU_190912</strain>
    </source>
</reference>
<feature type="domain" description="DDE-1" evidence="1">
    <location>
        <begin position="3"/>
        <end position="175"/>
    </location>
</feature>
<protein>
    <recommendedName>
        <fullName evidence="1">DDE-1 domain-containing protein</fullName>
    </recommendedName>
</protein>
<organism evidence="2 3">
    <name type="scientific">Periplaneta americana</name>
    <name type="common">American cockroach</name>
    <name type="synonym">Blatta americana</name>
    <dbReference type="NCBI Taxonomy" id="6978"/>
    <lineage>
        <taxon>Eukaryota</taxon>
        <taxon>Metazoa</taxon>
        <taxon>Ecdysozoa</taxon>
        <taxon>Arthropoda</taxon>
        <taxon>Hexapoda</taxon>
        <taxon>Insecta</taxon>
        <taxon>Pterygota</taxon>
        <taxon>Neoptera</taxon>
        <taxon>Polyneoptera</taxon>
        <taxon>Dictyoptera</taxon>
        <taxon>Blattodea</taxon>
        <taxon>Blattoidea</taxon>
        <taxon>Blattidae</taxon>
        <taxon>Blattinae</taxon>
        <taxon>Periplaneta</taxon>
    </lineage>
</organism>